<dbReference type="AlphaFoldDB" id="A0A4C1UJS8"/>
<keyword evidence="3" id="KW-1185">Reference proteome</keyword>
<dbReference type="EMBL" id="BGZK01000183">
    <property type="protein sequence ID" value="GBP26691.1"/>
    <property type="molecule type" value="Genomic_DNA"/>
</dbReference>
<dbReference type="Proteomes" id="UP000299102">
    <property type="component" value="Unassembled WGS sequence"/>
</dbReference>
<sequence>MGSGDHLLSGGTRARLLTFLVDHSRSGRPPLWDIEATEDEVGNRSSTCTRRSSDSLGPSENNIQRHLKSLSKTYKSCRLASHELNEIQAKRRVKEANGSLP</sequence>
<proteinExistence type="predicted"/>
<evidence type="ECO:0000313" key="2">
    <source>
        <dbReference type="EMBL" id="GBP26691.1"/>
    </source>
</evidence>
<evidence type="ECO:0000313" key="3">
    <source>
        <dbReference type="Proteomes" id="UP000299102"/>
    </source>
</evidence>
<accession>A0A4C1UJS8</accession>
<feature type="region of interest" description="Disordered" evidence="1">
    <location>
        <begin position="38"/>
        <end position="61"/>
    </location>
</feature>
<name>A0A4C1UJS8_EUMVA</name>
<protein>
    <submittedName>
        <fullName evidence="2">Uncharacterized protein</fullName>
    </submittedName>
</protein>
<comment type="caution">
    <text evidence="2">The sequence shown here is derived from an EMBL/GenBank/DDBJ whole genome shotgun (WGS) entry which is preliminary data.</text>
</comment>
<organism evidence="2 3">
    <name type="scientific">Eumeta variegata</name>
    <name type="common">Bagworm moth</name>
    <name type="synonym">Eumeta japonica</name>
    <dbReference type="NCBI Taxonomy" id="151549"/>
    <lineage>
        <taxon>Eukaryota</taxon>
        <taxon>Metazoa</taxon>
        <taxon>Ecdysozoa</taxon>
        <taxon>Arthropoda</taxon>
        <taxon>Hexapoda</taxon>
        <taxon>Insecta</taxon>
        <taxon>Pterygota</taxon>
        <taxon>Neoptera</taxon>
        <taxon>Endopterygota</taxon>
        <taxon>Lepidoptera</taxon>
        <taxon>Glossata</taxon>
        <taxon>Ditrysia</taxon>
        <taxon>Tineoidea</taxon>
        <taxon>Psychidae</taxon>
        <taxon>Oiketicinae</taxon>
        <taxon>Eumeta</taxon>
    </lineage>
</organism>
<gene>
    <name evidence="2" type="ORF">EVAR_23462_1</name>
</gene>
<evidence type="ECO:0000256" key="1">
    <source>
        <dbReference type="SAM" id="MobiDB-lite"/>
    </source>
</evidence>
<reference evidence="2 3" key="1">
    <citation type="journal article" date="2019" name="Commun. Biol.">
        <title>The bagworm genome reveals a unique fibroin gene that provides high tensile strength.</title>
        <authorList>
            <person name="Kono N."/>
            <person name="Nakamura H."/>
            <person name="Ohtoshi R."/>
            <person name="Tomita M."/>
            <person name="Numata K."/>
            <person name="Arakawa K."/>
        </authorList>
    </citation>
    <scope>NUCLEOTIDE SEQUENCE [LARGE SCALE GENOMIC DNA]</scope>
</reference>